<dbReference type="SUPFAM" id="SSF55874">
    <property type="entry name" value="ATPase domain of HSP90 chaperone/DNA topoisomerase II/histidine kinase"/>
    <property type="match status" value="1"/>
</dbReference>
<feature type="domain" description="Histidine kinase/HSP90-like ATPase" evidence="2">
    <location>
        <begin position="208"/>
        <end position="320"/>
    </location>
</feature>
<gene>
    <name evidence="4" type="ORF">NX801_03990</name>
</gene>
<organism evidence="4 5">
    <name type="scientific">Streptomyces pyxinae</name>
    <dbReference type="NCBI Taxonomy" id="2970734"/>
    <lineage>
        <taxon>Bacteria</taxon>
        <taxon>Bacillati</taxon>
        <taxon>Actinomycetota</taxon>
        <taxon>Actinomycetes</taxon>
        <taxon>Kitasatosporales</taxon>
        <taxon>Streptomycetaceae</taxon>
        <taxon>Streptomyces</taxon>
    </lineage>
</organism>
<dbReference type="InterPro" id="IPR003594">
    <property type="entry name" value="HATPase_dom"/>
</dbReference>
<evidence type="ECO:0000259" key="3">
    <source>
        <dbReference type="Pfam" id="PF14417"/>
    </source>
</evidence>
<sequence>MTTTSLATAADRAPAQSFDHRALLYRAPEQLTERAAAFVTEALDAGQPVLVALPAPAAEPLRDRLGPAADRAGWVDMTVLGRNPGRILSALHGFAERHPGRAPHIVEEAVRPGHDSARVREAIRHEALLNLAFEGRTASLLCAYDASALPSRVLDRVRRTHPLLAAGDGRPGAQDRSPHYTDPLRICADCDTELPPPPGTAELLPYTSGDLSAVRARADRWAEESGLGPRRRTDFVLAVCEATTNSVRHGGGAGTLRLWAGDGAVRAEVRDGGLLGDPLAGRKRPDPLSPSGGRGLWMIHELCDFVELRNTPDGLQLRMAMSLDGPPA</sequence>
<dbReference type="PANTHER" id="PTHR35526:SF3">
    <property type="entry name" value="ANTI-SIGMA-F FACTOR RSBW"/>
    <property type="match status" value="1"/>
</dbReference>
<dbReference type="Pfam" id="PF13581">
    <property type="entry name" value="HATPase_c_2"/>
    <property type="match status" value="1"/>
</dbReference>
<dbReference type="Pfam" id="PF14417">
    <property type="entry name" value="MEDS"/>
    <property type="match status" value="1"/>
</dbReference>
<keyword evidence="5" id="KW-1185">Reference proteome</keyword>
<dbReference type="GO" id="GO:0016301">
    <property type="term" value="F:kinase activity"/>
    <property type="evidence" value="ECO:0007669"/>
    <property type="project" value="UniProtKB-KW"/>
</dbReference>
<feature type="domain" description="MEDS" evidence="3">
    <location>
        <begin position="19"/>
        <end position="162"/>
    </location>
</feature>
<evidence type="ECO:0000313" key="5">
    <source>
        <dbReference type="Proteomes" id="UP001431313"/>
    </source>
</evidence>
<keyword evidence="4" id="KW-0808">Transferase</keyword>
<name>A0ABT2CDK5_9ACTN</name>
<dbReference type="EMBL" id="JANUGQ010000002">
    <property type="protein sequence ID" value="MCS0634831.1"/>
    <property type="molecule type" value="Genomic_DNA"/>
</dbReference>
<proteinExistence type="predicted"/>
<dbReference type="PANTHER" id="PTHR35526">
    <property type="entry name" value="ANTI-SIGMA-F FACTOR RSBW-RELATED"/>
    <property type="match status" value="1"/>
</dbReference>
<dbReference type="Gene3D" id="3.30.565.10">
    <property type="entry name" value="Histidine kinase-like ATPase, C-terminal domain"/>
    <property type="match status" value="1"/>
</dbReference>
<keyword evidence="4" id="KW-0418">Kinase</keyword>
<evidence type="ECO:0000256" key="1">
    <source>
        <dbReference type="ARBA" id="ARBA00022527"/>
    </source>
</evidence>
<dbReference type="CDD" id="cd16936">
    <property type="entry name" value="HATPase_RsbW-like"/>
    <property type="match status" value="1"/>
</dbReference>
<dbReference type="InterPro" id="IPR025847">
    <property type="entry name" value="MEDS_domain"/>
</dbReference>
<dbReference type="NCBIfam" id="NF041045">
    <property type="entry name" value="RsbA_anti_sig"/>
    <property type="match status" value="1"/>
</dbReference>
<dbReference type="Proteomes" id="UP001431313">
    <property type="component" value="Unassembled WGS sequence"/>
</dbReference>
<evidence type="ECO:0000259" key="2">
    <source>
        <dbReference type="Pfam" id="PF13581"/>
    </source>
</evidence>
<protein>
    <submittedName>
        <fullName evidence="4">Sensor histidine kinase</fullName>
    </submittedName>
</protein>
<evidence type="ECO:0000313" key="4">
    <source>
        <dbReference type="EMBL" id="MCS0634831.1"/>
    </source>
</evidence>
<accession>A0ABT2CDK5</accession>
<comment type="caution">
    <text evidence="4">The sequence shown here is derived from an EMBL/GenBank/DDBJ whole genome shotgun (WGS) entry which is preliminary data.</text>
</comment>
<dbReference type="RefSeq" id="WP_258785466.1">
    <property type="nucleotide sequence ID" value="NZ_JANUGQ010000002.1"/>
</dbReference>
<dbReference type="InterPro" id="IPR050267">
    <property type="entry name" value="Anti-sigma-factor_SerPK"/>
</dbReference>
<dbReference type="InterPro" id="IPR047718">
    <property type="entry name" value="RsbA-like_anti_sig"/>
</dbReference>
<dbReference type="InterPro" id="IPR036890">
    <property type="entry name" value="HATPase_C_sf"/>
</dbReference>
<keyword evidence="1" id="KW-0723">Serine/threonine-protein kinase</keyword>
<reference evidence="4" key="1">
    <citation type="submission" date="2022-08" db="EMBL/GenBank/DDBJ databases">
        <authorList>
            <person name="Somphong A."/>
            <person name="Phongsopitanun W."/>
        </authorList>
    </citation>
    <scope>NUCLEOTIDE SEQUENCE</scope>
    <source>
        <strain evidence="4">LP05-1</strain>
    </source>
</reference>